<dbReference type="InterPro" id="IPR001647">
    <property type="entry name" value="HTH_TetR"/>
</dbReference>
<evidence type="ECO:0000313" key="6">
    <source>
        <dbReference type="EMBL" id="NPT57152.1"/>
    </source>
</evidence>
<evidence type="ECO:0000259" key="5">
    <source>
        <dbReference type="PROSITE" id="PS50977"/>
    </source>
</evidence>
<name>A0A972NSQ3_9BURK</name>
<dbReference type="InterPro" id="IPR050109">
    <property type="entry name" value="HTH-type_TetR-like_transc_reg"/>
</dbReference>
<keyword evidence="7" id="KW-1185">Reference proteome</keyword>
<evidence type="ECO:0000256" key="2">
    <source>
        <dbReference type="ARBA" id="ARBA00023125"/>
    </source>
</evidence>
<dbReference type="SUPFAM" id="SSF48498">
    <property type="entry name" value="Tetracyclin repressor-like, C-terminal domain"/>
    <property type="match status" value="1"/>
</dbReference>
<feature type="domain" description="HTH tetR-type" evidence="5">
    <location>
        <begin position="10"/>
        <end position="70"/>
    </location>
</feature>
<evidence type="ECO:0000256" key="4">
    <source>
        <dbReference type="PROSITE-ProRule" id="PRU00335"/>
    </source>
</evidence>
<sequence length="405" mass="45275">MRSLMAEARAARHIAVIDEATLEFTRDGVAGASLSSIAKRVGLTRAALYNYCTDRQDLVFQCYRRACSLTQSDLLRAYETPVSGAERLGMFLKLSVDLDHYPVAVLSEIAVLDDEQQATVRKDRAQNVELLKTLLREGQEDGSIRDCDLEVVCQAIFGVLSWAPLIRIWLKKSEQEFAARMAAAIPDMVMNGVVPLGNRFPSTHRRIAEILGDTPRTEREQRMEEFARTGSKLFNRRGIAGVSFDEIALEMGMTKGALYHHFESKPEFVSFCCARAFDIYERVMDAAEACETGLEATMTAIELDVEAQLSDIYPLWLTTGLGAFPAKTRAKLAKRNERLAARSFELARRGIADGSLRPFDLEPVKLAAPGSFTYLSTWLPPANERRAAQIAQEVSRFLLLGLRRR</sequence>
<dbReference type="InterPro" id="IPR036271">
    <property type="entry name" value="Tet_transcr_reg_TetR-rel_C_sf"/>
</dbReference>
<dbReference type="InterPro" id="IPR009057">
    <property type="entry name" value="Homeodomain-like_sf"/>
</dbReference>
<keyword evidence="2 4" id="KW-0238">DNA-binding</keyword>
<comment type="caution">
    <text evidence="6">The sequence shown here is derived from an EMBL/GenBank/DDBJ whole genome shotgun (WGS) entry which is preliminary data.</text>
</comment>
<feature type="DNA-binding region" description="H-T-H motif" evidence="4">
    <location>
        <begin position="33"/>
        <end position="52"/>
    </location>
</feature>
<dbReference type="InterPro" id="IPR041490">
    <property type="entry name" value="KstR2_TetR_C"/>
</dbReference>
<gene>
    <name evidence="6" type="ORF">GNZ13_21875</name>
</gene>
<feature type="DNA-binding region" description="H-T-H motif" evidence="4">
    <location>
        <begin position="243"/>
        <end position="262"/>
    </location>
</feature>
<feature type="domain" description="HTH tetR-type" evidence="5">
    <location>
        <begin position="220"/>
        <end position="280"/>
    </location>
</feature>
<dbReference type="PANTHER" id="PTHR30055">
    <property type="entry name" value="HTH-TYPE TRANSCRIPTIONAL REGULATOR RUTR"/>
    <property type="match status" value="1"/>
</dbReference>
<dbReference type="Gene3D" id="1.10.357.10">
    <property type="entry name" value="Tetracycline Repressor, domain 2"/>
    <property type="match status" value="2"/>
</dbReference>
<dbReference type="PROSITE" id="PS50977">
    <property type="entry name" value="HTH_TETR_2"/>
    <property type="match status" value="2"/>
</dbReference>
<dbReference type="Proteomes" id="UP000655523">
    <property type="component" value="Unassembled WGS sequence"/>
</dbReference>
<dbReference type="PANTHER" id="PTHR30055:SF234">
    <property type="entry name" value="HTH-TYPE TRANSCRIPTIONAL REGULATOR BETI"/>
    <property type="match status" value="1"/>
</dbReference>
<evidence type="ECO:0000313" key="7">
    <source>
        <dbReference type="Proteomes" id="UP000655523"/>
    </source>
</evidence>
<dbReference type="SUPFAM" id="SSF46689">
    <property type="entry name" value="Homeodomain-like"/>
    <property type="match status" value="2"/>
</dbReference>
<accession>A0A972NSQ3</accession>
<dbReference type="Gene3D" id="1.10.10.60">
    <property type="entry name" value="Homeodomain-like"/>
    <property type="match status" value="1"/>
</dbReference>
<dbReference type="GO" id="GO:0003700">
    <property type="term" value="F:DNA-binding transcription factor activity"/>
    <property type="evidence" value="ECO:0007669"/>
    <property type="project" value="TreeGrafter"/>
</dbReference>
<dbReference type="PRINTS" id="PR00455">
    <property type="entry name" value="HTHTETR"/>
</dbReference>
<dbReference type="GO" id="GO:0000976">
    <property type="term" value="F:transcription cis-regulatory region binding"/>
    <property type="evidence" value="ECO:0007669"/>
    <property type="project" value="TreeGrafter"/>
</dbReference>
<protein>
    <submittedName>
        <fullName evidence="6">TetR family transcriptional regulator</fullName>
    </submittedName>
</protein>
<reference evidence="6 7" key="1">
    <citation type="submission" date="2019-11" db="EMBL/GenBank/DDBJ databases">
        <title>Metabolism of dissolved organic matter in forest soils.</title>
        <authorList>
            <person name="Cyle K.T."/>
            <person name="Wilhelm R.C."/>
            <person name="Martinez C.E."/>
        </authorList>
    </citation>
    <scope>NUCLEOTIDE SEQUENCE [LARGE SCALE GENOMIC DNA]</scope>
    <source>
        <strain evidence="6 7">5N</strain>
    </source>
</reference>
<dbReference type="EMBL" id="WOEZ01000117">
    <property type="protein sequence ID" value="NPT57152.1"/>
    <property type="molecule type" value="Genomic_DNA"/>
</dbReference>
<dbReference type="Pfam" id="PF17932">
    <property type="entry name" value="TetR_C_24"/>
    <property type="match status" value="1"/>
</dbReference>
<evidence type="ECO:0000256" key="3">
    <source>
        <dbReference type="ARBA" id="ARBA00023163"/>
    </source>
</evidence>
<proteinExistence type="predicted"/>
<dbReference type="AlphaFoldDB" id="A0A972NSQ3"/>
<keyword evidence="3" id="KW-0804">Transcription</keyword>
<organism evidence="6 7">
    <name type="scientific">Paraburkholderia elongata</name>
    <dbReference type="NCBI Taxonomy" id="2675747"/>
    <lineage>
        <taxon>Bacteria</taxon>
        <taxon>Pseudomonadati</taxon>
        <taxon>Pseudomonadota</taxon>
        <taxon>Betaproteobacteria</taxon>
        <taxon>Burkholderiales</taxon>
        <taxon>Burkholderiaceae</taxon>
        <taxon>Paraburkholderia</taxon>
    </lineage>
</organism>
<evidence type="ECO:0000256" key="1">
    <source>
        <dbReference type="ARBA" id="ARBA00023015"/>
    </source>
</evidence>
<keyword evidence="1" id="KW-0805">Transcription regulation</keyword>
<dbReference type="Pfam" id="PF00440">
    <property type="entry name" value="TetR_N"/>
    <property type="match status" value="2"/>
</dbReference>